<dbReference type="NCBIfam" id="TIGR00976">
    <property type="entry name" value="CocE_NonD"/>
    <property type="match status" value="1"/>
</dbReference>
<organism evidence="4 5">
    <name type="scientific">Conoideocrella luteorostrata</name>
    <dbReference type="NCBI Taxonomy" id="1105319"/>
    <lineage>
        <taxon>Eukaryota</taxon>
        <taxon>Fungi</taxon>
        <taxon>Dikarya</taxon>
        <taxon>Ascomycota</taxon>
        <taxon>Pezizomycotina</taxon>
        <taxon>Sordariomycetes</taxon>
        <taxon>Hypocreomycetidae</taxon>
        <taxon>Hypocreales</taxon>
        <taxon>Clavicipitaceae</taxon>
        <taxon>Conoideocrella</taxon>
    </lineage>
</organism>
<comment type="caution">
    <text evidence="4">The sequence shown here is derived from an EMBL/GenBank/DDBJ whole genome shotgun (WGS) entry which is preliminary data.</text>
</comment>
<dbReference type="InterPro" id="IPR000383">
    <property type="entry name" value="Xaa-Pro-like_dom"/>
</dbReference>
<dbReference type="Proteomes" id="UP001251528">
    <property type="component" value="Unassembled WGS sequence"/>
</dbReference>
<dbReference type="Pfam" id="PF08530">
    <property type="entry name" value="PepX_C"/>
    <property type="match status" value="1"/>
</dbReference>
<sequence length="563" mass="61033">MAARVERGWVNFIVDRVFGWWSGLPGESCSYTVEKVRIPIRVHEADGDGEGREISLAANLYQPTISKPRGTVLVRTSYGIGPLMALSHARLYAARGYQVLLAACRGTDASDGCQFVPAVNEAHDGLATVAWMRDQSWYSGSFGTLGGSYLGYTQWALLSDPPPDLRAAAISAGPSNFGGLAWGSGAMGAHLIAWADLMTAPKRGIAPGPAYIKTQADILQPVYDGVPLTKAIDKHFQSNAPDWLKLVATDSKLTDPLFKRMDQSAALDRVDIPILQITGWQDTMLSEVVHQHGALAKRGKQASITVGPWSHLGAQRQTIAESFAFLDEHLGGRAPKTPRLTPVRVYMTGAGEWRNYATWPPSRASTHELYLGPQQTLSSHQPSDDASESTSTFHFDPTNPTPNIGLPRAFDGVIPASYVDTALAERSDVVVFTSAPLEADLESCGQPLVELYHSSDNPNVDIMVRLSEVDAKGSSTRISDRYKRLDPARAEGPIKMELTPCAHRFRRGSRIRIIIAGSAHPAYIRNLGTGENQATGDSTKPACHVVRHSADFMSKISLPVIAT</sequence>
<feature type="region of interest" description="Disordered" evidence="2">
    <location>
        <begin position="374"/>
        <end position="400"/>
    </location>
</feature>
<dbReference type="Gene3D" id="3.40.50.1820">
    <property type="entry name" value="alpha/beta hydrolase"/>
    <property type="match status" value="1"/>
</dbReference>
<dbReference type="AlphaFoldDB" id="A0AAJ0CT29"/>
<dbReference type="InterPro" id="IPR008979">
    <property type="entry name" value="Galactose-bd-like_sf"/>
</dbReference>
<evidence type="ECO:0000313" key="5">
    <source>
        <dbReference type="Proteomes" id="UP001251528"/>
    </source>
</evidence>
<evidence type="ECO:0000256" key="2">
    <source>
        <dbReference type="SAM" id="MobiDB-lite"/>
    </source>
</evidence>
<dbReference type="GO" id="GO:0008239">
    <property type="term" value="F:dipeptidyl-peptidase activity"/>
    <property type="evidence" value="ECO:0007669"/>
    <property type="project" value="InterPro"/>
</dbReference>
<evidence type="ECO:0000313" key="4">
    <source>
        <dbReference type="EMBL" id="KAK2598080.1"/>
    </source>
</evidence>
<accession>A0AAJ0CT29</accession>
<dbReference type="Gene3D" id="2.60.120.260">
    <property type="entry name" value="Galactose-binding domain-like"/>
    <property type="match status" value="1"/>
</dbReference>
<dbReference type="SUPFAM" id="SSF53474">
    <property type="entry name" value="alpha/beta-Hydrolases"/>
    <property type="match status" value="1"/>
</dbReference>
<keyword evidence="1" id="KW-0378">Hydrolase</keyword>
<feature type="domain" description="Xaa-Pro dipeptidyl-peptidase C-terminal" evidence="3">
    <location>
        <begin position="323"/>
        <end position="557"/>
    </location>
</feature>
<keyword evidence="5" id="KW-1185">Reference proteome</keyword>
<proteinExistence type="predicted"/>
<protein>
    <recommendedName>
        <fullName evidence="3">Xaa-Pro dipeptidyl-peptidase C-terminal domain-containing protein</fullName>
    </recommendedName>
</protein>
<dbReference type="InterPro" id="IPR005674">
    <property type="entry name" value="CocE/Ser_esterase"/>
</dbReference>
<dbReference type="EMBL" id="JASWJB010000100">
    <property type="protein sequence ID" value="KAK2598080.1"/>
    <property type="molecule type" value="Genomic_DNA"/>
</dbReference>
<dbReference type="SMART" id="SM00939">
    <property type="entry name" value="PepX_C"/>
    <property type="match status" value="1"/>
</dbReference>
<gene>
    <name evidence="4" type="ORF">QQS21_005791</name>
</gene>
<dbReference type="SUPFAM" id="SSF49785">
    <property type="entry name" value="Galactose-binding domain-like"/>
    <property type="match status" value="1"/>
</dbReference>
<name>A0AAJ0CT29_9HYPO</name>
<dbReference type="InterPro" id="IPR029058">
    <property type="entry name" value="AB_hydrolase_fold"/>
</dbReference>
<dbReference type="Gene3D" id="1.10.3020.10">
    <property type="entry name" value="alpha-amino acid ester hydrolase ( Helical cap domain)"/>
    <property type="match status" value="1"/>
</dbReference>
<evidence type="ECO:0000259" key="3">
    <source>
        <dbReference type="SMART" id="SM00939"/>
    </source>
</evidence>
<dbReference type="Pfam" id="PF02129">
    <property type="entry name" value="Peptidase_S15"/>
    <property type="match status" value="1"/>
</dbReference>
<dbReference type="InterPro" id="IPR013736">
    <property type="entry name" value="Xaa-Pro_dipept_C"/>
</dbReference>
<reference evidence="4" key="1">
    <citation type="submission" date="2023-06" db="EMBL/GenBank/DDBJ databases">
        <title>Conoideocrella luteorostrata (Hypocreales: Clavicipitaceae), a potential biocontrol fungus for elongate hemlock scale in United States Christmas tree production areas.</title>
        <authorList>
            <person name="Barrett H."/>
            <person name="Lovett B."/>
            <person name="Macias A.M."/>
            <person name="Stajich J.E."/>
            <person name="Kasson M.T."/>
        </authorList>
    </citation>
    <scope>NUCLEOTIDE SEQUENCE</scope>
    <source>
        <strain evidence="4">ARSEF 14590</strain>
    </source>
</reference>
<evidence type="ECO:0000256" key="1">
    <source>
        <dbReference type="ARBA" id="ARBA00022801"/>
    </source>
</evidence>